<dbReference type="Pfam" id="PF01569">
    <property type="entry name" value="PAP2"/>
    <property type="match status" value="1"/>
</dbReference>
<dbReference type="Proteomes" id="UP001430953">
    <property type="component" value="Unassembled WGS sequence"/>
</dbReference>
<feature type="transmembrane region" description="Helical" evidence="6">
    <location>
        <begin position="238"/>
        <end position="257"/>
    </location>
</feature>
<feature type="transmembrane region" description="Helical" evidence="6">
    <location>
        <begin position="208"/>
        <end position="226"/>
    </location>
</feature>
<dbReference type="CDD" id="cd03384">
    <property type="entry name" value="PAP2_wunen"/>
    <property type="match status" value="1"/>
</dbReference>
<feature type="transmembrane region" description="Helical" evidence="6">
    <location>
        <begin position="92"/>
        <end position="117"/>
    </location>
</feature>
<feature type="transmembrane region" description="Helical" evidence="6">
    <location>
        <begin position="45"/>
        <end position="64"/>
    </location>
</feature>
<reference evidence="8 9" key="1">
    <citation type="submission" date="2023-03" db="EMBL/GenBank/DDBJ databases">
        <title>High recombination rates correlate with genetic variation in Cardiocondyla obscurior ants.</title>
        <authorList>
            <person name="Errbii M."/>
        </authorList>
    </citation>
    <scope>NUCLEOTIDE SEQUENCE [LARGE SCALE GENOMIC DNA]</scope>
    <source>
        <strain evidence="8">Alpha-2009</strain>
        <tissue evidence="8">Whole body</tissue>
    </source>
</reference>
<evidence type="ECO:0000256" key="3">
    <source>
        <dbReference type="ARBA" id="ARBA00022692"/>
    </source>
</evidence>
<organism evidence="8 9">
    <name type="scientific">Cardiocondyla obscurior</name>
    <dbReference type="NCBI Taxonomy" id="286306"/>
    <lineage>
        <taxon>Eukaryota</taxon>
        <taxon>Metazoa</taxon>
        <taxon>Ecdysozoa</taxon>
        <taxon>Arthropoda</taxon>
        <taxon>Hexapoda</taxon>
        <taxon>Insecta</taxon>
        <taxon>Pterygota</taxon>
        <taxon>Neoptera</taxon>
        <taxon>Endopterygota</taxon>
        <taxon>Hymenoptera</taxon>
        <taxon>Apocrita</taxon>
        <taxon>Aculeata</taxon>
        <taxon>Formicoidea</taxon>
        <taxon>Formicidae</taxon>
        <taxon>Myrmicinae</taxon>
        <taxon>Cardiocondyla</taxon>
    </lineage>
</organism>
<accession>A0AAW2FD05</accession>
<sequence>MQTSTEQLTRCSTITLAEETVENLNNVTVSRTEKIMSVCRKTLRWIYMVDLVLAITMSVLLAILEFNVVPSQRIGFFCNDPKISFKFTGDTISMGLLIGFSVSIPLAVIWIAEYVCYPADSYENASCYGSRSRQIWQWYRHYFAGLATLTLVCEIMKVLIGEPRPHFLDTCKPREAANCTDEYVSSYTCTNTEFSNWFINDSYKSFPSGHSAFSVYMSIFLVWYLQNRLPNRTLFLKPWLQCLMGVWAVVCSMTRVGDHRHHWWDVLAGDVLGLMFGLFVVVVSCRHFYLEAADVAATRTLNEPLENGQIGGYNVQRKQSTKKLLSNPTVADVSEGREMKDVTTWRE</sequence>
<comment type="similarity">
    <text evidence="2">Belongs to the PA-phosphatase related phosphoesterase family.</text>
</comment>
<evidence type="ECO:0000256" key="4">
    <source>
        <dbReference type="ARBA" id="ARBA00022989"/>
    </source>
</evidence>
<evidence type="ECO:0000256" key="2">
    <source>
        <dbReference type="ARBA" id="ARBA00008816"/>
    </source>
</evidence>
<dbReference type="SMART" id="SM00014">
    <property type="entry name" value="acidPPc"/>
    <property type="match status" value="1"/>
</dbReference>
<keyword evidence="9" id="KW-1185">Reference proteome</keyword>
<dbReference type="InterPro" id="IPR000326">
    <property type="entry name" value="PAP2/HPO"/>
</dbReference>
<evidence type="ECO:0000256" key="5">
    <source>
        <dbReference type="ARBA" id="ARBA00023136"/>
    </source>
</evidence>
<dbReference type="InterPro" id="IPR043216">
    <property type="entry name" value="PAP-like"/>
</dbReference>
<gene>
    <name evidence="8" type="ORF">PUN28_012258</name>
</gene>
<dbReference type="AlphaFoldDB" id="A0AAW2FD05"/>
<feature type="transmembrane region" description="Helical" evidence="6">
    <location>
        <begin position="263"/>
        <end position="283"/>
    </location>
</feature>
<dbReference type="PANTHER" id="PTHR10165">
    <property type="entry name" value="LIPID PHOSPHATE PHOSPHATASE"/>
    <property type="match status" value="1"/>
</dbReference>
<evidence type="ECO:0000256" key="1">
    <source>
        <dbReference type="ARBA" id="ARBA00004141"/>
    </source>
</evidence>
<proteinExistence type="inferred from homology"/>
<name>A0AAW2FD05_9HYME</name>
<keyword evidence="4 6" id="KW-1133">Transmembrane helix</keyword>
<dbReference type="EMBL" id="JADYXP020000012">
    <property type="protein sequence ID" value="KAL0112879.1"/>
    <property type="molecule type" value="Genomic_DNA"/>
</dbReference>
<feature type="domain" description="Phosphatidic acid phosphatase type 2/haloperoxidase" evidence="7">
    <location>
        <begin position="139"/>
        <end position="281"/>
    </location>
</feature>
<dbReference type="GO" id="GO:0006644">
    <property type="term" value="P:phospholipid metabolic process"/>
    <property type="evidence" value="ECO:0007669"/>
    <property type="project" value="InterPro"/>
</dbReference>
<dbReference type="GO" id="GO:0005886">
    <property type="term" value="C:plasma membrane"/>
    <property type="evidence" value="ECO:0007669"/>
    <property type="project" value="TreeGrafter"/>
</dbReference>
<evidence type="ECO:0000259" key="7">
    <source>
        <dbReference type="SMART" id="SM00014"/>
    </source>
</evidence>
<dbReference type="InterPro" id="IPR036938">
    <property type="entry name" value="PAP2/HPO_sf"/>
</dbReference>
<dbReference type="Gene3D" id="1.20.144.10">
    <property type="entry name" value="Phosphatidic acid phosphatase type 2/haloperoxidase"/>
    <property type="match status" value="1"/>
</dbReference>
<evidence type="ECO:0000313" key="9">
    <source>
        <dbReference type="Proteomes" id="UP001430953"/>
    </source>
</evidence>
<feature type="transmembrane region" description="Helical" evidence="6">
    <location>
        <begin position="138"/>
        <end position="160"/>
    </location>
</feature>
<dbReference type="PANTHER" id="PTHR10165:SF103">
    <property type="entry name" value="PHOSPHOLIPID PHOSPHATASE HOMOLOG 1.2 HOMOLOG"/>
    <property type="match status" value="1"/>
</dbReference>
<comment type="subcellular location">
    <subcellularLocation>
        <location evidence="1">Membrane</location>
        <topology evidence="1">Multi-pass membrane protein</topology>
    </subcellularLocation>
</comment>
<keyword evidence="3 6" id="KW-0812">Transmembrane</keyword>
<comment type="caution">
    <text evidence="8">The sequence shown here is derived from an EMBL/GenBank/DDBJ whole genome shotgun (WGS) entry which is preliminary data.</text>
</comment>
<protein>
    <recommendedName>
        <fullName evidence="7">Phosphatidic acid phosphatase type 2/haloperoxidase domain-containing protein</fullName>
    </recommendedName>
</protein>
<dbReference type="GO" id="GO:0046839">
    <property type="term" value="P:phospholipid dephosphorylation"/>
    <property type="evidence" value="ECO:0007669"/>
    <property type="project" value="TreeGrafter"/>
</dbReference>
<dbReference type="GO" id="GO:0007165">
    <property type="term" value="P:signal transduction"/>
    <property type="evidence" value="ECO:0007669"/>
    <property type="project" value="TreeGrafter"/>
</dbReference>
<dbReference type="GO" id="GO:0008195">
    <property type="term" value="F:phosphatidate phosphatase activity"/>
    <property type="evidence" value="ECO:0007669"/>
    <property type="project" value="TreeGrafter"/>
</dbReference>
<evidence type="ECO:0000256" key="6">
    <source>
        <dbReference type="SAM" id="Phobius"/>
    </source>
</evidence>
<evidence type="ECO:0000313" key="8">
    <source>
        <dbReference type="EMBL" id="KAL0112879.1"/>
    </source>
</evidence>
<dbReference type="SUPFAM" id="SSF48317">
    <property type="entry name" value="Acid phosphatase/Vanadium-dependent haloperoxidase"/>
    <property type="match status" value="1"/>
</dbReference>
<keyword evidence="5 6" id="KW-0472">Membrane</keyword>